<dbReference type="GO" id="GO:0016829">
    <property type="term" value="F:lyase activity"/>
    <property type="evidence" value="ECO:0007669"/>
    <property type="project" value="UniProtKB-KW"/>
</dbReference>
<dbReference type="PANTHER" id="PTHR11820:SF7">
    <property type="entry name" value="ACYLPYRUVASE FAHD1, MITOCHONDRIAL"/>
    <property type="match status" value="1"/>
</dbReference>
<gene>
    <name evidence="4" type="ORF">BN961_01841</name>
</gene>
<dbReference type="RefSeq" id="WP_048756325.1">
    <property type="nucleotide sequence ID" value="NZ_CCAZ020000001.1"/>
</dbReference>
<name>A0A090MM27_AFIFE</name>
<keyword evidence="4" id="KW-0456">Lyase</keyword>
<dbReference type="OrthoDB" id="5197601at2"/>
<dbReference type="STRING" id="1035.BN961_01841"/>
<dbReference type="AlphaFoldDB" id="A0A090MM27"/>
<comment type="caution">
    <text evidence="4">The sequence shown here is derived from an EMBL/GenBank/DDBJ whole genome shotgun (WGS) entry which is preliminary data.</text>
</comment>
<keyword evidence="5" id="KW-1185">Reference proteome</keyword>
<evidence type="ECO:0000313" key="4">
    <source>
        <dbReference type="EMBL" id="CEG08426.1"/>
    </source>
</evidence>
<dbReference type="GO" id="GO:0018773">
    <property type="term" value="F:acetylpyruvate hydrolase activity"/>
    <property type="evidence" value="ECO:0007669"/>
    <property type="project" value="TreeGrafter"/>
</dbReference>
<proteinExistence type="predicted"/>
<feature type="domain" description="Rv2993c-like N-terminal" evidence="3">
    <location>
        <begin position="4"/>
        <end position="51"/>
    </location>
</feature>
<dbReference type="EMBL" id="CCAZ020000001">
    <property type="protein sequence ID" value="CEG08426.1"/>
    <property type="molecule type" value="Genomic_DNA"/>
</dbReference>
<dbReference type="PANTHER" id="PTHR11820">
    <property type="entry name" value="ACYLPYRUVASE"/>
    <property type="match status" value="1"/>
</dbReference>
<dbReference type="SUPFAM" id="SSF56529">
    <property type="entry name" value="FAH"/>
    <property type="match status" value="1"/>
</dbReference>
<reference evidence="4 5" key="1">
    <citation type="journal article" date="2014" name="Genome Announc.">
        <title>Genome Sequence of Afipia felis Strain 76713, Isolated in Hospital Water Using an Amoeba Co-Culture Procedure.</title>
        <authorList>
            <person name="Benamar S."/>
            <person name="La Scola B."/>
            <person name="Croce O."/>
        </authorList>
    </citation>
    <scope>NUCLEOTIDE SEQUENCE [LARGE SCALE GENOMIC DNA]</scope>
    <source>
        <strain evidence="4 5">76713</strain>
    </source>
</reference>
<dbReference type="Proteomes" id="UP000035762">
    <property type="component" value="Unassembled WGS sequence"/>
</dbReference>
<dbReference type="InterPro" id="IPR011234">
    <property type="entry name" value="Fumarylacetoacetase-like_C"/>
</dbReference>
<protein>
    <submittedName>
        <fullName evidence="4">Ureidoglycolate lyase</fullName>
    </submittedName>
</protein>
<dbReference type="Pfam" id="PF01557">
    <property type="entry name" value="FAA_hydrolase"/>
    <property type="match status" value="1"/>
</dbReference>
<evidence type="ECO:0000313" key="5">
    <source>
        <dbReference type="Proteomes" id="UP000035762"/>
    </source>
</evidence>
<dbReference type="InterPro" id="IPR018833">
    <property type="entry name" value="Rv2993c-like_N"/>
</dbReference>
<evidence type="ECO:0000259" key="3">
    <source>
        <dbReference type="Pfam" id="PF10370"/>
    </source>
</evidence>
<dbReference type="Pfam" id="PF10370">
    <property type="entry name" value="Rv2993c-like_N"/>
    <property type="match status" value="1"/>
</dbReference>
<dbReference type="Gene3D" id="3.90.850.10">
    <property type="entry name" value="Fumarylacetoacetase-like, C-terminal domain"/>
    <property type="match status" value="1"/>
</dbReference>
<evidence type="ECO:0000256" key="1">
    <source>
        <dbReference type="ARBA" id="ARBA00022723"/>
    </source>
</evidence>
<dbReference type="InterPro" id="IPR036663">
    <property type="entry name" value="Fumarylacetoacetase_C_sf"/>
</dbReference>
<keyword evidence="1" id="KW-0479">Metal-binding</keyword>
<organism evidence="4 5">
    <name type="scientific">Afipia felis</name>
    <name type="common">Cat scratch disease bacillus</name>
    <dbReference type="NCBI Taxonomy" id="1035"/>
    <lineage>
        <taxon>Bacteria</taxon>
        <taxon>Pseudomonadati</taxon>
        <taxon>Pseudomonadota</taxon>
        <taxon>Alphaproteobacteria</taxon>
        <taxon>Hyphomicrobiales</taxon>
        <taxon>Nitrobacteraceae</taxon>
        <taxon>Afipia</taxon>
    </lineage>
</organism>
<sequence>MTQWIRYRANGKVGFGTLSGDTIAEHSGDMFASPKATGQTLKLASVEVLPPSEPTKVIALWNNFRELAAKLKQSIPPEPLYLMKANSSISSPNTTIKRPKSYSGKVVYEGELGIVIGKTCTNASEDDAAKAIFGYTCVNDITAAEIISKDESFAQWVRAKSFDGFGPFGPVIATGIDPTKESVRLVLNGAERQNYKLSDMIFPPHKLVSLLSHDMTLNPGDLICCGTSIGVGTMKEPTNTMDVTIEGIGTLHNVFAN</sequence>
<accession>A0A090MM27</accession>
<dbReference type="GO" id="GO:0046872">
    <property type="term" value="F:metal ion binding"/>
    <property type="evidence" value="ECO:0007669"/>
    <property type="project" value="UniProtKB-KW"/>
</dbReference>
<feature type="domain" description="Fumarylacetoacetase-like C-terminal" evidence="2">
    <location>
        <begin position="56"/>
        <end position="254"/>
    </location>
</feature>
<evidence type="ECO:0000259" key="2">
    <source>
        <dbReference type="Pfam" id="PF01557"/>
    </source>
</evidence>